<dbReference type="STRING" id="41688.A0A2N3NKY8"/>
<protein>
    <recommendedName>
        <fullName evidence="2">Putative peptidase domain-containing protein</fullName>
    </recommendedName>
</protein>
<dbReference type="GO" id="GO:0005178">
    <property type="term" value="F:integrin binding"/>
    <property type="evidence" value="ECO:0007669"/>
    <property type="project" value="TreeGrafter"/>
</dbReference>
<dbReference type="OrthoDB" id="4689212at2759"/>
<evidence type="ECO:0000256" key="1">
    <source>
        <dbReference type="SAM" id="SignalP"/>
    </source>
</evidence>
<dbReference type="Proteomes" id="UP000233524">
    <property type="component" value="Unassembled WGS sequence"/>
</dbReference>
<dbReference type="PANTHER" id="PTHR39399:SF1">
    <property type="entry name" value="PROTEIN ZPS1"/>
    <property type="match status" value="1"/>
</dbReference>
<dbReference type="VEuPathDB" id="FungiDB:jhhlp_000478"/>
<dbReference type="FunCoup" id="A0A2N3NKY8">
    <property type="interactions" value="16"/>
</dbReference>
<organism evidence="3 4">
    <name type="scientific">Lomentospora prolificans</name>
    <dbReference type="NCBI Taxonomy" id="41688"/>
    <lineage>
        <taxon>Eukaryota</taxon>
        <taxon>Fungi</taxon>
        <taxon>Dikarya</taxon>
        <taxon>Ascomycota</taxon>
        <taxon>Pezizomycotina</taxon>
        <taxon>Sordariomycetes</taxon>
        <taxon>Hypocreomycetidae</taxon>
        <taxon>Microascales</taxon>
        <taxon>Microascaceae</taxon>
        <taxon>Lomentospora</taxon>
    </lineage>
</organism>
<dbReference type="InParanoid" id="A0A2N3NKY8"/>
<dbReference type="EMBL" id="NLAX01000002">
    <property type="protein sequence ID" value="PKS13136.1"/>
    <property type="molecule type" value="Genomic_DNA"/>
</dbReference>
<dbReference type="GO" id="GO:0009277">
    <property type="term" value="C:fungal-type cell wall"/>
    <property type="evidence" value="ECO:0007669"/>
    <property type="project" value="TreeGrafter"/>
</dbReference>
<dbReference type="GO" id="GO:0005576">
    <property type="term" value="C:extracellular region"/>
    <property type="evidence" value="ECO:0007669"/>
    <property type="project" value="TreeGrafter"/>
</dbReference>
<feature type="chain" id="PRO_5014950047" description="Putative peptidase domain-containing protein" evidence="1">
    <location>
        <begin position="21"/>
        <end position="253"/>
    </location>
</feature>
<dbReference type="AlphaFoldDB" id="A0A2N3NKY8"/>
<dbReference type="Pfam" id="PF13933">
    <property type="entry name" value="HRXXH"/>
    <property type="match status" value="1"/>
</dbReference>
<proteinExistence type="predicted"/>
<feature type="signal peptide" evidence="1">
    <location>
        <begin position="1"/>
        <end position="20"/>
    </location>
</feature>
<dbReference type="InterPro" id="IPR039124">
    <property type="entry name" value="PRA1-like"/>
</dbReference>
<reference evidence="3 4" key="1">
    <citation type="journal article" date="2017" name="G3 (Bethesda)">
        <title>First Draft Genome Sequence of the Pathogenic Fungus Lomentospora prolificans (Formerly Scedosporium prolificans).</title>
        <authorList>
            <person name="Luo R."/>
            <person name="Zimin A."/>
            <person name="Workman R."/>
            <person name="Fan Y."/>
            <person name="Pertea G."/>
            <person name="Grossman N."/>
            <person name="Wear M.P."/>
            <person name="Jia B."/>
            <person name="Miller H."/>
            <person name="Casadevall A."/>
            <person name="Timp W."/>
            <person name="Zhang S.X."/>
            <person name="Salzberg S.L."/>
        </authorList>
    </citation>
    <scope>NUCLEOTIDE SEQUENCE [LARGE SCALE GENOMIC DNA]</scope>
    <source>
        <strain evidence="3 4">JHH-5317</strain>
    </source>
</reference>
<dbReference type="CDD" id="cd11307">
    <property type="entry name" value="M35_Asp_f2_like"/>
    <property type="match status" value="1"/>
</dbReference>
<evidence type="ECO:0000313" key="3">
    <source>
        <dbReference type="EMBL" id="PKS13136.1"/>
    </source>
</evidence>
<sequence>MLPKFVTAALLAQGLGFALASPIVSHADDTNNTFTHNVTYSGVVGINPAFPIHESCNITLQRQLSRAFDETITLATHAKEHILRWGDESPFVQKYFGNGSTAGPIGWYERIVSADRGSMLFRCDDPDKNCATQEGWAGHWRGSNATQETVICDLSYEKRRWLDSTCGLGYTVAQSPLNTLWATDLLHRLLHVPQISEDIVEHFAGDYAEVLELAKTDPSKSAIDSNALQYFAIDAYAYDIAAPGEGCTGEPEE</sequence>
<dbReference type="GO" id="GO:0009986">
    <property type="term" value="C:cell surface"/>
    <property type="evidence" value="ECO:0007669"/>
    <property type="project" value="TreeGrafter"/>
</dbReference>
<dbReference type="InterPro" id="IPR024079">
    <property type="entry name" value="MetalloPept_cat_dom_sf"/>
</dbReference>
<dbReference type="GO" id="GO:0008237">
    <property type="term" value="F:metallopeptidase activity"/>
    <property type="evidence" value="ECO:0007669"/>
    <property type="project" value="InterPro"/>
</dbReference>
<keyword evidence="4" id="KW-1185">Reference proteome</keyword>
<dbReference type="GO" id="GO:0008270">
    <property type="term" value="F:zinc ion binding"/>
    <property type="evidence" value="ECO:0007669"/>
    <property type="project" value="TreeGrafter"/>
</dbReference>
<accession>A0A2N3NKY8</accession>
<keyword evidence="1" id="KW-0732">Signal</keyword>
<evidence type="ECO:0000259" key="2">
    <source>
        <dbReference type="Pfam" id="PF13933"/>
    </source>
</evidence>
<dbReference type="SUPFAM" id="SSF55486">
    <property type="entry name" value="Metalloproteases ('zincins'), catalytic domain"/>
    <property type="match status" value="1"/>
</dbReference>
<gene>
    <name evidence="3" type="ORF">jhhlp_000478</name>
</gene>
<feature type="domain" description="Putative peptidase" evidence="2">
    <location>
        <begin position="20"/>
        <end position="250"/>
    </location>
</feature>
<evidence type="ECO:0000313" key="4">
    <source>
        <dbReference type="Proteomes" id="UP000233524"/>
    </source>
</evidence>
<comment type="caution">
    <text evidence="3">The sequence shown here is derived from an EMBL/GenBank/DDBJ whole genome shotgun (WGS) entry which is preliminary data.</text>
</comment>
<name>A0A2N3NKY8_9PEZI</name>
<dbReference type="InterPro" id="IPR029482">
    <property type="entry name" value="HRXXH"/>
</dbReference>
<dbReference type="PANTHER" id="PTHR39399">
    <property type="entry name" value="PROTEIN ZPS1"/>
    <property type="match status" value="1"/>
</dbReference>
<dbReference type="Gene3D" id="3.40.390.10">
    <property type="entry name" value="Collagenase (Catalytic Domain)"/>
    <property type="match status" value="1"/>
</dbReference>